<dbReference type="AlphaFoldDB" id="A0A1J5TCZ3"/>
<sequence>MKKIQFIFSLVFMVVATISCTKKAGIDQDLAFLSTASSGNTAKIFDISTDNSGNVKITPTGEGVTSFLVSYGHGTGANASATVLPGNSTTHSYPEGTYTVSITSTDIAGHQTTATYPLTVTYVAPTNLNITTGGDMTVSATATYAKSFLVYYGDVANETGTPMAIGQTLPGHIYPATGGPFTLKVVALSGGAATTTATKLLFGLPIDFETSPPNLLFGTFGNVNFTTGVTNPSKTGLNTSNTVGKYEKTVGAATWSGTYSPLNIPINFSYGKKIKVLVYNPDPAIIGQQLNVELEWYVGDPGPANPWGAVVRAPITTSGAWEELVFDFSTISAIPTSPLPRFTQLVLRFDDANSGTGQIIYLDNFRLTN</sequence>
<evidence type="ECO:0008006" key="2">
    <source>
        <dbReference type="Google" id="ProtNLM"/>
    </source>
</evidence>
<name>A0A1J5TCZ3_9ZZZZ</name>
<dbReference type="EMBL" id="MLJW01000012">
    <property type="protein sequence ID" value="OIR14173.1"/>
    <property type="molecule type" value="Genomic_DNA"/>
</dbReference>
<reference evidence="1" key="1">
    <citation type="submission" date="2016-10" db="EMBL/GenBank/DDBJ databases">
        <title>Sequence of Gallionella enrichment culture.</title>
        <authorList>
            <person name="Poehlein A."/>
            <person name="Muehling M."/>
            <person name="Daniel R."/>
        </authorList>
    </citation>
    <scope>NUCLEOTIDE SEQUENCE</scope>
</reference>
<evidence type="ECO:0000313" key="1">
    <source>
        <dbReference type="EMBL" id="OIR14173.1"/>
    </source>
</evidence>
<gene>
    <name evidence="1" type="ORF">GALL_46340</name>
</gene>
<comment type="caution">
    <text evidence="1">The sequence shown here is derived from an EMBL/GenBank/DDBJ whole genome shotgun (WGS) entry which is preliminary data.</text>
</comment>
<accession>A0A1J5TCZ3</accession>
<organism evidence="1">
    <name type="scientific">mine drainage metagenome</name>
    <dbReference type="NCBI Taxonomy" id="410659"/>
    <lineage>
        <taxon>unclassified sequences</taxon>
        <taxon>metagenomes</taxon>
        <taxon>ecological metagenomes</taxon>
    </lineage>
</organism>
<dbReference type="PROSITE" id="PS51257">
    <property type="entry name" value="PROKAR_LIPOPROTEIN"/>
    <property type="match status" value="1"/>
</dbReference>
<protein>
    <recommendedName>
        <fullName evidence="2">PKD domain-containing protein</fullName>
    </recommendedName>
</protein>
<proteinExistence type="predicted"/>